<evidence type="ECO:0000313" key="3">
    <source>
        <dbReference type="Proteomes" id="UP001551675"/>
    </source>
</evidence>
<dbReference type="SUPFAM" id="SSF51556">
    <property type="entry name" value="Metallo-dependent hydrolases"/>
    <property type="match status" value="1"/>
</dbReference>
<name>A0ABV3GQU3_MICGL</name>
<organism evidence="2 3">
    <name type="scientific">Microtetraspora glauca</name>
    <dbReference type="NCBI Taxonomy" id="1996"/>
    <lineage>
        <taxon>Bacteria</taxon>
        <taxon>Bacillati</taxon>
        <taxon>Actinomycetota</taxon>
        <taxon>Actinomycetes</taxon>
        <taxon>Streptosporangiales</taxon>
        <taxon>Streptosporangiaceae</taxon>
        <taxon>Microtetraspora</taxon>
    </lineage>
</organism>
<sequence length="466" mass="48720">MEYDILLRGGRVIDPAAGIDQVADVAVAGGKVEAVGPDLAGHAATVIDVTGRYVIPGLVDLHVHIPDHAGGGAGHAMLARAGVTTALDLSGPVTGVLTAAAKSGVGLHIAAVEAFRPGQQLPARPTRAEIRRAVERVLAAGGIGVKLHVDKGWEPEPAGLIIDECNRAGVWIASHCGTTATGSDIIGLRETLELAGDNRLHVAHVNSYCRGDVEDAGAEAYTAVELLRKSPHVFAESYLAEINGSNGTCVDGLPKNRRVRSWLEGAGYPGTEDGLRRAIREGWAHVTRMEPDNVLLLSGDEGVALWEEAETRMPICLPVNPAISRLVLGSSRKADGDFDVHALATDGGAYPRNVTVSAGLSMVEWGLLTLREFVSKASWTPARILGLPGKGRLVDADIAVIDPVSRTVTSTISAGRLIWHRGAVLGRGTRFLSTERGAAAAREACGLHELLEPAGSGFYTGDGLAA</sequence>
<dbReference type="RefSeq" id="WP_358140166.1">
    <property type="nucleotide sequence ID" value="NZ_JBFALK010000026.1"/>
</dbReference>
<dbReference type="SUPFAM" id="SSF51338">
    <property type="entry name" value="Composite domain of metallo-dependent hydrolases"/>
    <property type="match status" value="1"/>
</dbReference>
<proteinExistence type="predicted"/>
<dbReference type="InterPro" id="IPR006680">
    <property type="entry name" value="Amidohydro-rel"/>
</dbReference>
<dbReference type="InterPro" id="IPR011059">
    <property type="entry name" value="Metal-dep_hydrolase_composite"/>
</dbReference>
<dbReference type="Pfam" id="PF01979">
    <property type="entry name" value="Amidohydro_1"/>
    <property type="match status" value="1"/>
</dbReference>
<comment type="caution">
    <text evidence="2">The sequence shown here is derived from an EMBL/GenBank/DDBJ whole genome shotgun (WGS) entry which is preliminary data.</text>
</comment>
<evidence type="ECO:0000259" key="1">
    <source>
        <dbReference type="Pfam" id="PF01979"/>
    </source>
</evidence>
<accession>A0ABV3GQU3</accession>
<gene>
    <name evidence="2" type="ORF">AB0I59_35920</name>
</gene>
<dbReference type="PANTHER" id="PTHR42717:SF1">
    <property type="entry name" value="IMIDAZOLONEPROPIONASE AND RELATED AMIDOHYDROLASES"/>
    <property type="match status" value="1"/>
</dbReference>
<keyword evidence="3" id="KW-1185">Reference proteome</keyword>
<dbReference type="Gene3D" id="2.30.40.10">
    <property type="entry name" value="Urease, subunit C, domain 1"/>
    <property type="match status" value="1"/>
</dbReference>
<protein>
    <submittedName>
        <fullName evidence="2">Amidohydrolase family protein</fullName>
    </submittedName>
</protein>
<reference evidence="2 3" key="1">
    <citation type="submission" date="2024-06" db="EMBL/GenBank/DDBJ databases">
        <title>The Natural Products Discovery Center: Release of the First 8490 Sequenced Strains for Exploring Actinobacteria Biosynthetic Diversity.</title>
        <authorList>
            <person name="Kalkreuter E."/>
            <person name="Kautsar S.A."/>
            <person name="Yang D."/>
            <person name="Bader C.D."/>
            <person name="Teijaro C.N."/>
            <person name="Fluegel L."/>
            <person name="Davis C.M."/>
            <person name="Simpson J.R."/>
            <person name="Lauterbach L."/>
            <person name="Steele A.D."/>
            <person name="Gui C."/>
            <person name="Meng S."/>
            <person name="Li G."/>
            <person name="Viehrig K."/>
            <person name="Ye F."/>
            <person name="Su P."/>
            <person name="Kiefer A.F."/>
            <person name="Nichols A."/>
            <person name="Cepeda A.J."/>
            <person name="Yan W."/>
            <person name="Fan B."/>
            <person name="Jiang Y."/>
            <person name="Adhikari A."/>
            <person name="Zheng C.-J."/>
            <person name="Schuster L."/>
            <person name="Cowan T.M."/>
            <person name="Smanski M.J."/>
            <person name="Chevrette M.G."/>
            <person name="De Carvalho L.P.S."/>
            <person name="Shen B."/>
        </authorList>
    </citation>
    <scope>NUCLEOTIDE SEQUENCE [LARGE SCALE GENOMIC DNA]</scope>
    <source>
        <strain evidence="2 3">NPDC050100</strain>
    </source>
</reference>
<dbReference type="InterPro" id="IPR032466">
    <property type="entry name" value="Metal_Hydrolase"/>
</dbReference>
<dbReference type="InterPro" id="IPR020043">
    <property type="entry name" value="Deacetylase_Atu3266-like"/>
</dbReference>
<dbReference type="EMBL" id="JBFALK010000026">
    <property type="protein sequence ID" value="MEV0974010.1"/>
    <property type="molecule type" value="Genomic_DNA"/>
</dbReference>
<dbReference type="PANTHER" id="PTHR42717">
    <property type="entry name" value="DIHYDROOROTASE-RELATED"/>
    <property type="match status" value="1"/>
</dbReference>
<dbReference type="Proteomes" id="UP001551675">
    <property type="component" value="Unassembled WGS sequence"/>
</dbReference>
<dbReference type="Gene3D" id="3.20.20.140">
    <property type="entry name" value="Metal-dependent hydrolases"/>
    <property type="match status" value="1"/>
</dbReference>
<evidence type="ECO:0000313" key="2">
    <source>
        <dbReference type="EMBL" id="MEV0974010.1"/>
    </source>
</evidence>
<feature type="domain" description="Amidohydrolase-related" evidence="1">
    <location>
        <begin position="53"/>
        <end position="182"/>
    </location>
</feature>